<dbReference type="Pfam" id="PF02687">
    <property type="entry name" value="FtsX"/>
    <property type="match status" value="2"/>
</dbReference>
<evidence type="ECO:0000256" key="6">
    <source>
        <dbReference type="ARBA" id="ARBA00038076"/>
    </source>
</evidence>
<dbReference type="AlphaFoldDB" id="A0A098M6N5"/>
<feature type="transmembrane region" description="Helical" evidence="7">
    <location>
        <begin position="757"/>
        <end position="779"/>
    </location>
</feature>
<feature type="transmembrane region" description="Helical" evidence="7">
    <location>
        <begin position="459"/>
        <end position="481"/>
    </location>
</feature>
<evidence type="ECO:0000256" key="1">
    <source>
        <dbReference type="ARBA" id="ARBA00004651"/>
    </source>
</evidence>
<name>A0A098M6N5_9BACL</name>
<protein>
    <recommendedName>
        <fullName evidence="8">ABC3 transporter permease C-terminal domain-containing protein</fullName>
    </recommendedName>
</protein>
<comment type="caution">
    <text evidence="9">The sequence shown here is derived from an EMBL/GenBank/DDBJ whole genome shotgun (WGS) entry which is preliminary data.</text>
</comment>
<evidence type="ECO:0000256" key="7">
    <source>
        <dbReference type="SAM" id="Phobius"/>
    </source>
</evidence>
<evidence type="ECO:0000313" key="9">
    <source>
        <dbReference type="EMBL" id="KGE17693.1"/>
    </source>
</evidence>
<dbReference type="STRING" id="268407.PWYN_24285"/>
<accession>A0A098M6N5</accession>
<dbReference type="PANTHER" id="PTHR30572:SF4">
    <property type="entry name" value="ABC TRANSPORTER PERMEASE YTRF"/>
    <property type="match status" value="1"/>
</dbReference>
<reference evidence="9 10" key="1">
    <citation type="submission" date="2014-08" db="EMBL/GenBank/DDBJ databases">
        <authorList>
            <person name="den Bakker H.C."/>
        </authorList>
    </citation>
    <scope>NUCLEOTIDE SEQUENCE [LARGE SCALE GENOMIC DNA]</scope>
    <source>
        <strain evidence="9 10">DSM 18334</strain>
    </source>
</reference>
<organism evidence="9 10">
    <name type="scientific">Paenibacillus wynnii</name>
    <dbReference type="NCBI Taxonomy" id="268407"/>
    <lineage>
        <taxon>Bacteria</taxon>
        <taxon>Bacillati</taxon>
        <taxon>Bacillota</taxon>
        <taxon>Bacilli</taxon>
        <taxon>Bacillales</taxon>
        <taxon>Paenibacillaceae</taxon>
        <taxon>Paenibacillus</taxon>
    </lineage>
</organism>
<evidence type="ECO:0000256" key="2">
    <source>
        <dbReference type="ARBA" id="ARBA00022475"/>
    </source>
</evidence>
<evidence type="ECO:0000256" key="3">
    <source>
        <dbReference type="ARBA" id="ARBA00022692"/>
    </source>
</evidence>
<dbReference type="GO" id="GO:0022857">
    <property type="term" value="F:transmembrane transporter activity"/>
    <property type="evidence" value="ECO:0007669"/>
    <property type="project" value="TreeGrafter"/>
</dbReference>
<dbReference type="Proteomes" id="UP000029734">
    <property type="component" value="Unassembled WGS sequence"/>
</dbReference>
<comment type="subcellular location">
    <subcellularLocation>
        <location evidence="1">Cell membrane</location>
        <topology evidence="1">Multi-pass membrane protein</topology>
    </subcellularLocation>
</comment>
<dbReference type="OrthoDB" id="9793166at2"/>
<evidence type="ECO:0000259" key="8">
    <source>
        <dbReference type="Pfam" id="PF02687"/>
    </source>
</evidence>
<evidence type="ECO:0000256" key="5">
    <source>
        <dbReference type="ARBA" id="ARBA00023136"/>
    </source>
</evidence>
<feature type="transmembrane region" description="Helical" evidence="7">
    <location>
        <begin position="379"/>
        <end position="400"/>
    </location>
</feature>
<feature type="transmembrane region" description="Helical" evidence="7">
    <location>
        <begin position="20"/>
        <end position="39"/>
    </location>
</feature>
<sequence length="884" mass="98949">MKIIREYALSHLIENRRNSVFIFIAILVASSLICALGVYSHTEWLNKIDMTIASRGSWQGRFEEPIPQERLKYIQKNPQVKEVYLQSHAQTLKLSGASRSYISITPLSPNSWGTTIDLKLLLEGRLPAKSGEIVVSKLFFSENPQYKIGDTLLLPMGERVLEGNTIAVDSPRLEGETFLATGELTVTITGSLNVKGVSSYPCYDSYGFMDTQLLLPEGQYTVSASLKNIRKAYEVFPLLATNSGVNLNDEGQSVITYNTSLLELYGVRDPRGYGSNTGLSGYLLSVFLSIGLVMLLFIILIYNAFTVTAESQIKQLGILKSVGATPKQIRYCVLMEAFILASLAIPLGITLGYTSMLILIKFVMSQLKDNTDMHLQVVFSWEIILISILASVITVLLSAWGPAIKLGKLLPIEAVRNTPAAATPKKTRDHRWIRKWFGFEGELAINALYANKKAYRTTIISLTLCITLFLGFQSFSAIWIMDQKQMLAGRTYTLTISADILKDPDPLMLKELSGIPGIQKQVMYRDSYYSLLWDEERLSPDFRAVGGYKNHYFGRYNLEREGVRPRIFVELKGLDAASFAEYAKKAGADPAQFKIPAEHKGIVVNYTSGNINSIIDKLQAPLTEYLDIAVGDSLAVEERAQIDIHNLKGYTLKVGALTQQYPELDQYYYPFGLIVMVPMETYENIVLNLNPERGLDYQRITYKMYIPRENLAEAQDKANTILSQYLLKEDWNTRSLIDQESYYNKLMRSVAMLINGFSIFLGIVGITGAFTAVSGNLMARRRQFAVLRSSGLSPKGMNRILLLEGVFFGCIPLLLSVPLLIGGCSIMLQNASSVTWETLISNAPWGYVVFFLPFIVSCVGLAYWITGTRIKRESIIEAIRDEKL</sequence>
<keyword evidence="5 7" id="KW-0472">Membrane</keyword>
<keyword evidence="4 7" id="KW-1133">Transmembrane helix</keyword>
<feature type="domain" description="ABC3 transporter permease C-terminal" evidence="8">
    <location>
        <begin position="289"/>
        <end position="409"/>
    </location>
</feature>
<dbReference type="PANTHER" id="PTHR30572">
    <property type="entry name" value="MEMBRANE COMPONENT OF TRANSPORTER-RELATED"/>
    <property type="match status" value="1"/>
</dbReference>
<gene>
    <name evidence="9" type="ORF">PWYN_24285</name>
</gene>
<keyword evidence="2" id="KW-1003">Cell membrane</keyword>
<dbReference type="InterPro" id="IPR050250">
    <property type="entry name" value="Macrolide_Exporter_MacB"/>
</dbReference>
<feature type="transmembrane region" description="Helical" evidence="7">
    <location>
        <begin position="282"/>
        <end position="305"/>
    </location>
</feature>
<proteinExistence type="inferred from homology"/>
<dbReference type="RefSeq" id="WP_036656878.1">
    <property type="nucleotide sequence ID" value="NZ_JQCR01000003.1"/>
</dbReference>
<evidence type="ECO:0000256" key="4">
    <source>
        <dbReference type="ARBA" id="ARBA00022989"/>
    </source>
</evidence>
<keyword evidence="10" id="KW-1185">Reference proteome</keyword>
<reference evidence="9 10" key="2">
    <citation type="submission" date="2014-10" db="EMBL/GenBank/DDBJ databases">
        <title>Comparative genomics of the Paenibacillus odorifer group.</title>
        <authorList>
            <person name="Tsai Y.-C."/>
            <person name="Martin N."/>
            <person name="Korlach J."/>
            <person name="Wiedmann M."/>
        </authorList>
    </citation>
    <scope>NUCLEOTIDE SEQUENCE [LARGE SCALE GENOMIC DNA]</scope>
    <source>
        <strain evidence="9 10">DSM 18334</strain>
    </source>
</reference>
<feature type="domain" description="ABC3 transporter permease C-terminal" evidence="8">
    <location>
        <begin position="756"/>
        <end position="872"/>
    </location>
</feature>
<dbReference type="GO" id="GO:0005886">
    <property type="term" value="C:plasma membrane"/>
    <property type="evidence" value="ECO:0007669"/>
    <property type="project" value="UniProtKB-SubCell"/>
</dbReference>
<dbReference type="eggNOG" id="COG0577">
    <property type="taxonomic scope" value="Bacteria"/>
</dbReference>
<keyword evidence="3 7" id="KW-0812">Transmembrane</keyword>
<feature type="transmembrane region" description="Helical" evidence="7">
    <location>
        <begin position="848"/>
        <end position="866"/>
    </location>
</feature>
<comment type="similarity">
    <text evidence="6">Belongs to the ABC-4 integral membrane protein family.</text>
</comment>
<feature type="transmembrane region" description="Helical" evidence="7">
    <location>
        <begin position="800"/>
        <end position="828"/>
    </location>
</feature>
<dbReference type="EMBL" id="JQCR01000003">
    <property type="protein sequence ID" value="KGE17693.1"/>
    <property type="molecule type" value="Genomic_DNA"/>
</dbReference>
<evidence type="ECO:0000313" key="10">
    <source>
        <dbReference type="Proteomes" id="UP000029734"/>
    </source>
</evidence>
<dbReference type="InterPro" id="IPR003838">
    <property type="entry name" value="ABC3_permease_C"/>
</dbReference>
<feature type="transmembrane region" description="Helical" evidence="7">
    <location>
        <begin position="337"/>
        <end position="359"/>
    </location>
</feature>